<sequence>MSPAALRTLRIQLAGKRQAHLRRARQRMVVGMALFGCLTLLTGARLADLALREPVGVANAHNLWERIGPRAPIVDRNGSDLARSFEAYYLAVKPQQLIGDPAEIAEQIARIIGERDPADIQKKLSHRGKWAYVERRVMPRDAQALKALGEPGLEIGREWERVYPNGTLAAHTIGHANADGEGMAGLERQLDERLRDPDRADEPVQLSLDTRVQHVLVQELAAQMDRHSAIGGSGIVMDVRTGELIAMTSQPVFDPNAPKFGGGGEMDPRFNRATYGVYELGSTFKALTMAMAMESGVVTSMAQGYDASAPIRIGRHRIRDFHAKNRWLSVPEIFMYSSNIGTAKMALDIGPERQQSYLSQLGMLDRPTLELAERGKPLQPPRWGEASTMTISYGHGLSVTPLHLAAAYAAIVNGGVYHEPTLMKLGLDEQPEGRRVFSEATSARVNALLRLVVKNGTGRNAEAEGYRVGGKTGTAEKPKNGGYARRSLVTTFAAAFPMDDPQYVVVAMLDEPKGIKETYGYATAGWTAAPVVSRVIGRIAPLLDVAPSDTKDVDLSEMLAQVRGAKETG</sequence>
<name>A0ABS6SH20_9SPHN</name>
<dbReference type="InterPro" id="IPR005311">
    <property type="entry name" value="PBP_dimer"/>
</dbReference>
<comment type="caution">
    <text evidence="5">The sequence shown here is derived from an EMBL/GenBank/DDBJ whole genome shotgun (WGS) entry which is preliminary data.</text>
</comment>
<evidence type="ECO:0000256" key="1">
    <source>
        <dbReference type="ARBA" id="ARBA00004370"/>
    </source>
</evidence>
<dbReference type="EMBL" id="JAGSPA010000003">
    <property type="protein sequence ID" value="MBV7257216.1"/>
    <property type="molecule type" value="Genomic_DNA"/>
</dbReference>
<dbReference type="InterPro" id="IPR001460">
    <property type="entry name" value="PCN-bd_Tpept"/>
</dbReference>
<dbReference type="PANTHER" id="PTHR30627:SF1">
    <property type="entry name" value="PEPTIDOGLYCAN D,D-TRANSPEPTIDASE FTSI"/>
    <property type="match status" value="1"/>
</dbReference>
<protein>
    <submittedName>
        <fullName evidence="5">Penicillin-binding protein 2</fullName>
    </submittedName>
</protein>
<evidence type="ECO:0000313" key="6">
    <source>
        <dbReference type="Proteomes" id="UP000722336"/>
    </source>
</evidence>
<feature type="domain" description="Penicillin-binding protein transpeptidase" evidence="3">
    <location>
        <begin position="232"/>
        <end position="528"/>
    </location>
</feature>
<dbReference type="PANTHER" id="PTHR30627">
    <property type="entry name" value="PEPTIDOGLYCAN D,D-TRANSPEPTIDASE"/>
    <property type="match status" value="1"/>
</dbReference>
<keyword evidence="2" id="KW-0472">Membrane</keyword>
<dbReference type="InterPro" id="IPR050515">
    <property type="entry name" value="Beta-lactam/transpept"/>
</dbReference>
<dbReference type="Pfam" id="PF00905">
    <property type="entry name" value="Transpeptidase"/>
    <property type="match status" value="1"/>
</dbReference>
<evidence type="ECO:0000313" key="5">
    <source>
        <dbReference type="EMBL" id="MBV7257216.1"/>
    </source>
</evidence>
<evidence type="ECO:0000256" key="2">
    <source>
        <dbReference type="ARBA" id="ARBA00023136"/>
    </source>
</evidence>
<gene>
    <name evidence="5" type="ORF">KCG44_10525</name>
</gene>
<feature type="domain" description="Penicillin-binding protein dimerisation" evidence="4">
    <location>
        <begin position="68"/>
        <end position="179"/>
    </location>
</feature>
<proteinExistence type="predicted"/>
<dbReference type="RefSeq" id="WP_218446042.1">
    <property type="nucleotide sequence ID" value="NZ_JAGSPA010000003.1"/>
</dbReference>
<dbReference type="Proteomes" id="UP000722336">
    <property type="component" value="Unassembled WGS sequence"/>
</dbReference>
<organism evidence="5 6">
    <name type="scientific">Pacificimonas pallii</name>
    <dbReference type="NCBI Taxonomy" id="2827236"/>
    <lineage>
        <taxon>Bacteria</taxon>
        <taxon>Pseudomonadati</taxon>
        <taxon>Pseudomonadota</taxon>
        <taxon>Alphaproteobacteria</taxon>
        <taxon>Sphingomonadales</taxon>
        <taxon>Sphingosinicellaceae</taxon>
        <taxon>Pacificimonas</taxon>
    </lineage>
</organism>
<dbReference type="Pfam" id="PF03717">
    <property type="entry name" value="PBP_dimer"/>
    <property type="match status" value="1"/>
</dbReference>
<reference evidence="5 6" key="1">
    <citation type="submission" date="2021-04" db="EMBL/GenBank/DDBJ databases">
        <authorList>
            <person name="Pira H."/>
            <person name="Risdian C."/>
            <person name="Wink J."/>
        </authorList>
    </citation>
    <scope>NUCLEOTIDE SEQUENCE [LARGE SCALE GENOMIC DNA]</scope>
    <source>
        <strain evidence="5 6">WHA3</strain>
    </source>
</reference>
<keyword evidence="6" id="KW-1185">Reference proteome</keyword>
<comment type="subcellular location">
    <subcellularLocation>
        <location evidence="1">Membrane</location>
    </subcellularLocation>
</comment>
<accession>A0ABS6SH20</accession>
<evidence type="ECO:0000259" key="3">
    <source>
        <dbReference type="Pfam" id="PF00905"/>
    </source>
</evidence>
<evidence type="ECO:0000259" key="4">
    <source>
        <dbReference type="Pfam" id="PF03717"/>
    </source>
</evidence>